<comment type="caution">
    <text evidence="1">The sequence shown here is derived from an EMBL/GenBank/DDBJ whole genome shotgun (WGS) entry which is preliminary data.</text>
</comment>
<dbReference type="EMBL" id="CM037624">
    <property type="protein sequence ID" value="KAH8011068.1"/>
    <property type="molecule type" value="Genomic_DNA"/>
</dbReference>
<sequence>MAAWSRKYFDGLLAATSADSRVWGATCEPSSGGHGGLGPSSNLRLAPRHAFGHCNASLHREIRQPKTHLNLGNFSQLGAAAAEDLFPVDGRHLALPKELDFTDWDDFNAFRADHCGNNAYRGIFVEHLDGRRHTAETLLPYRKRYGGLLCPVEAQDKLSYKIHTFGALHEEGGKAADGAAAASSFLSTYSVPGASTWRAWSTTLTFARAGGQNIDTRRRGAEEQRTDERQHSVAYGVGSFRTNPCGALLASRIRSKM</sequence>
<protein>
    <submittedName>
        <fullName evidence="1">Uncharacterized protein</fullName>
    </submittedName>
</protein>
<evidence type="ECO:0000313" key="2">
    <source>
        <dbReference type="Proteomes" id="UP000827872"/>
    </source>
</evidence>
<dbReference type="Proteomes" id="UP000827872">
    <property type="component" value="Linkage Group LG11"/>
</dbReference>
<gene>
    <name evidence="1" type="ORF">K3G42_018116</name>
</gene>
<organism evidence="1 2">
    <name type="scientific">Sphaerodactylus townsendi</name>
    <dbReference type="NCBI Taxonomy" id="933632"/>
    <lineage>
        <taxon>Eukaryota</taxon>
        <taxon>Metazoa</taxon>
        <taxon>Chordata</taxon>
        <taxon>Craniata</taxon>
        <taxon>Vertebrata</taxon>
        <taxon>Euteleostomi</taxon>
        <taxon>Lepidosauria</taxon>
        <taxon>Squamata</taxon>
        <taxon>Bifurcata</taxon>
        <taxon>Gekkota</taxon>
        <taxon>Sphaerodactylidae</taxon>
        <taxon>Sphaerodactylus</taxon>
    </lineage>
</organism>
<reference evidence="1" key="1">
    <citation type="submission" date="2021-08" db="EMBL/GenBank/DDBJ databases">
        <title>The first chromosome-level gecko genome reveals the dynamic sex chromosomes of Neotropical dwarf geckos (Sphaerodactylidae: Sphaerodactylus).</title>
        <authorList>
            <person name="Pinto B.J."/>
            <person name="Keating S.E."/>
            <person name="Gamble T."/>
        </authorList>
    </citation>
    <scope>NUCLEOTIDE SEQUENCE</scope>
    <source>
        <strain evidence="1">TG3544</strain>
    </source>
</reference>
<evidence type="ECO:0000313" key="1">
    <source>
        <dbReference type="EMBL" id="KAH8011068.1"/>
    </source>
</evidence>
<accession>A0ACB8FVE7</accession>
<name>A0ACB8FVE7_9SAUR</name>
<keyword evidence="2" id="KW-1185">Reference proteome</keyword>
<proteinExistence type="predicted"/>